<dbReference type="InterPro" id="IPR009078">
    <property type="entry name" value="Ferritin-like_SF"/>
</dbReference>
<accession>N0E5L0</accession>
<gene>
    <name evidence="3" type="ORF">BN10_910006</name>
</gene>
<evidence type="ECO:0000313" key="3">
    <source>
        <dbReference type="EMBL" id="CCH71365.1"/>
    </source>
</evidence>
<dbReference type="eggNOG" id="COG4902">
    <property type="taxonomic scope" value="Bacteria"/>
</dbReference>
<proteinExistence type="predicted"/>
<protein>
    <recommendedName>
        <fullName evidence="5">DUF2202 domain-containing protein</fullName>
    </recommendedName>
</protein>
<dbReference type="PROSITE" id="PS51257">
    <property type="entry name" value="PROKAR_LIPOPROTEIN"/>
    <property type="match status" value="1"/>
</dbReference>
<dbReference type="HOGENOM" id="CLU_1266377_0_0_11"/>
<dbReference type="Gene3D" id="1.20.1260.10">
    <property type="match status" value="1"/>
</dbReference>
<dbReference type="InterPro" id="IPR012347">
    <property type="entry name" value="Ferritin-like"/>
</dbReference>
<evidence type="ECO:0008006" key="5">
    <source>
        <dbReference type="Google" id="ProtNLM"/>
    </source>
</evidence>
<dbReference type="Proteomes" id="UP000013167">
    <property type="component" value="Unassembled WGS sequence"/>
</dbReference>
<evidence type="ECO:0000256" key="2">
    <source>
        <dbReference type="SAM" id="SignalP"/>
    </source>
</evidence>
<sequence>MTTRSAALILTAVALLGLTACSAASPGAATGPTPTVTTGSPSAGSAATGPSTTASTPAPAGSEPTSTLAPGATAAPATVDTPAEQAAWAALMDPTGEYAAYASYAAVLDRHGTVQPYARIAAAEERHIAALVRQLERMGVEVPANPYLGKVTAPDDLLAAATAWAEGEVDNVALYDRLIDQVAGDQALTRVFENLRRASQESHLPAFEAAAANGGTTG</sequence>
<evidence type="ECO:0000313" key="4">
    <source>
        <dbReference type="Proteomes" id="UP000013167"/>
    </source>
</evidence>
<keyword evidence="2" id="KW-0732">Signal</keyword>
<dbReference type="RefSeq" id="WP_010851192.1">
    <property type="nucleotide sequence ID" value="NZ_HF570956.1"/>
</dbReference>
<comment type="caution">
    <text evidence="3">The sequence shown here is derived from an EMBL/GenBank/DDBJ whole genome shotgun (WGS) entry which is preliminary data.</text>
</comment>
<dbReference type="AlphaFoldDB" id="N0E5L0"/>
<dbReference type="STRING" id="1193181.BN10_910006"/>
<feature type="signal peptide" evidence="2">
    <location>
        <begin position="1"/>
        <end position="23"/>
    </location>
</feature>
<evidence type="ECO:0000256" key="1">
    <source>
        <dbReference type="SAM" id="MobiDB-lite"/>
    </source>
</evidence>
<keyword evidence="4" id="KW-1185">Reference proteome</keyword>
<name>N0E5L0_9MICO</name>
<reference evidence="3 4" key="1">
    <citation type="journal article" date="2013" name="ISME J.">
        <title>A metabolic model for members of the genus Tetrasphaera involved in enhanced biological phosphorus removal.</title>
        <authorList>
            <person name="Kristiansen R."/>
            <person name="Nguyen H.T.T."/>
            <person name="Saunders A.M."/>
            <person name="Nielsen J.L."/>
            <person name="Wimmer R."/>
            <person name="Le V.Q."/>
            <person name="McIlroy S.J."/>
            <person name="Petrovski S."/>
            <person name="Seviour R.J."/>
            <person name="Calteau A."/>
            <person name="Nielsen K.L."/>
            <person name="Nielsen P.H."/>
        </authorList>
    </citation>
    <scope>NUCLEOTIDE SEQUENCE [LARGE SCALE GENOMIC DNA]</scope>
    <source>
        <strain evidence="3 4">Lp2</strain>
    </source>
</reference>
<dbReference type="EMBL" id="CAIZ01000165">
    <property type="protein sequence ID" value="CCH71365.1"/>
    <property type="molecule type" value="Genomic_DNA"/>
</dbReference>
<feature type="chain" id="PRO_5004107306" description="DUF2202 domain-containing protein" evidence="2">
    <location>
        <begin position="24"/>
        <end position="218"/>
    </location>
</feature>
<feature type="region of interest" description="Disordered" evidence="1">
    <location>
        <begin position="26"/>
        <end position="79"/>
    </location>
</feature>
<organism evidence="3 4">
    <name type="scientific">Phycicoccus elongatus Lp2</name>
    <dbReference type="NCBI Taxonomy" id="1193181"/>
    <lineage>
        <taxon>Bacteria</taxon>
        <taxon>Bacillati</taxon>
        <taxon>Actinomycetota</taxon>
        <taxon>Actinomycetes</taxon>
        <taxon>Micrococcales</taxon>
        <taxon>Intrasporangiaceae</taxon>
        <taxon>Phycicoccus</taxon>
    </lineage>
</organism>
<dbReference type="SUPFAM" id="SSF47240">
    <property type="entry name" value="Ferritin-like"/>
    <property type="match status" value="1"/>
</dbReference>